<evidence type="ECO:0000313" key="2">
    <source>
        <dbReference type="Proteomes" id="UP000284676"/>
    </source>
</evidence>
<dbReference type="InterPro" id="IPR008861">
    <property type="entry name" value="GpX-like"/>
</dbReference>
<dbReference type="RefSeq" id="WP_005884534.1">
    <property type="nucleotide sequence ID" value="NZ_CABMMQ010000001.1"/>
</dbReference>
<reference evidence="1 2" key="1">
    <citation type="submission" date="2018-08" db="EMBL/GenBank/DDBJ databases">
        <title>A genome reference for cultivated species of the human gut microbiota.</title>
        <authorList>
            <person name="Zou Y."/>
            <person name="Xue W."/>
            <person name="Luo G."/>
        </authorList>
    </citation>
    <scope>NUCLEOTIDE SEQUENCE [LARGE SCALE GENOMIC DNA]</scope>
    <source>
        <strain evidence="1 2">AM25-1</strain>
    </source>
</reference>
<dbReference type="GeneID" id="62763325"/>
<protein>
    <recommendedName>
        <fullName evidence="3">Phage tail protein</fullName>
    </recommendedName>
</protein>
<gene>
    <name evidence="1" type="ORF">DW663_01145</name>
</gene>
<comment type="caution">
    <text evidence="1">The sequence shown here is derived from an EMBL/GenBank/DDBJ whole genome shotgun (WGS) entry which is preliminary data.</text>
</comment>
<evidence type="ECO:0000313" key="1">
    <source>
        <dbReference type="EMBL" id="RHF75026.1"/>
    </source>
</evidence>
<dbReference type="Proteomes" id="UP000284676">
    <property type="component" value="Unassembled WGS sequence"/>
</dbReference>
<dbReference type="EMBL" id="QRHL01000001">
    <property type="protein sequence ID" value="RHF75026.1"/>
    <property type="molecule type" value="Genomic_DNA"/>
</dbReference>
<dbReference type="Pfam" id="PF05489">
    <property type="entry name" value="Phage_tail_X"/>
    <property type="match status" value="1"/>
</dbReference>
<organism evidence="1 2">
    <name type="scientific">Fusobacterium mortiferum</name>
    <dbReference type="NCBI Taxonomy" id="850"/>
    <lineage>
        <taxon>Bacteria</taxon>
        <taxon>Fusobacteriati</taxon>
        <taxon>Fusobacteriota</taxon>
        <taxon>Fusobacteriia</taxon>
        <taxon>Fusobacteriales</taxon>
        <taxon>Fusobacteriaceae</taxon>
        <taxon>Fusobacterium</taxon>
    </lineage>
</organism>
<name>A0A414Q2J9_FUSMR</name>
<accession>A0A414Q2J9</accession>
<sequence>MEDKIYITVLGDTWDSISYKLFGDSKLYNTLLEKNPGYHGTLIFEAGIKIKYQEIPKTYEEKVAPWRRR</sequence>
<proteinExistence type="predicted"/>
<dbReference type="AlphaFoldDB" id="A0A414Q2J9"/>
<evidence type="ECO:0008006" key="3">
    <source>
        <dbReference type="Google" id="ProtNLM"/>
    </source>
</evidence>